<keyword evidence="2" id="KW-0233">DNA recombination</keyword>
<dbReference type="HAMAP" id="MF_01875">
    <property type="entry name" value="Prokaryotic_Ku"/>
    <property type="match status" value="1"/>
</dbReference>
<dbReference type="PIRSF" id="PIRSF006493">
    <property type="entry name" value="Prok_Ku"/>
    <property type="match status" value="1"/>
</dbReference>
<dbReference type="SUPFAM" id="SSF100939">
    <property type="entry name" value="SPOC domain-like"/>
    <property type="match status" value="1"/>
</dbReference>
<evidence type="ECO:0000256" key="2">
    <source>
        <dbReference type="HAMAP-Rule" id="MF_01875"/>
    </source>
</evidence>
<evidence type="ECO:0000313" key="6">
    <source>
        <dbReference type="Proteomes" id="UP001596002"/>
    </source>
</evidence>
<dbReference type="PANTHER" id="PTHR41251">
    <property type="entry name" value="NON-HOMOLOGOUS END JOINING PROTEIN KU"/>
    <property type="match status" value="1"/>
</dbReference>
<dbReference type="InterPro" id="IPR009187">
    <property type="entry name" value="Prok_Ku"/>
</dbReference>
<name>A0ABV9QAT5_9BACL</name>
<evidence type="ECO:0000256" key="3">
    <source>
        <dbReference type="SAM" id="MobiDB-lite"/>
    </source>
</evidence>
<keyword evidence="1 2" id="KW-0238">DNA-binding</keyword>
<sequence length="305" mass="34221">MRSMWKGSISFGLVNIPVSLYKATEDHKTSFRSLHEDCKHPIQYKKWCPVCNREVEQKEIIRGYEYAPGNYIIITDDDLDNLPLPTLRTIEILHFTDKDSIDPIYYEKAYYLGPGEYGGKPYKLLHEAMNQTGKVAVAKVAFRTSEHLAIIRLHDRCLVMNMIHYPAEVRAVEGVPGLEGVAAIQVSDAELQMATKLIQEISGAFRDDYRSNYEAALKELIEAKVQNEEVEQPAAAPRADNVVDLMEALKRSLNATKEKRPEKQPEPAAANEGEPVAVAATGTEPDAGATAVPERPKRRRRKTTS</sequence>
<accession>A0ABV9QAT5</accession>
<proteinExistence type="inferred from homology"/>
<protein>
    <recommendedName>
        <fullName evidence="2">Non-homologous end joining protein Ku</fullName>
    </recommendedName>
</protein>
<dbReference type="SMART" id="SM00559">
    <property type="entry name" value="Ku78"/>
    <property type="match status" value="1"/>
</dbReference>
<keyword evidence="2" id="KW-0234">DNA repair</keyword>
<dbReference type="Pfam" id="PF02735">
    <property type="entry name" value="Ku"/>
    <property type="match status" value="1"/>
</dbReference>
<dbReference type="EMBL" id="JBHSHC010000142">
    <property type="protein sequence ID" value="MFC4769707.1"/>
    <property type="molecule type" value="Genomic_DNA"/>
</dbReference>
<dbReference type="PANTHER" id="PTHR41251:SF1">
    <property type="entry name" value="NON-HOMOLOGOUS END JOINING PROTEIN KU"/>
    <property type="match status" value="1"/>
</dbReference>
<evidence type="ECO:0000256" key="1">
    <source>
        <dbReference type="ARBA" id="ARBA00023125"/>
    </source>
</evidence>
<organism evidence="5 6">
    <name type="scientific">Effusibacillus consociatus</name>
    <dbReference type="NCBI Taxonomy" id="1117041"/>
    <lineage>
        <taxon>Bacteria</taxon>
        <taxon>Bacillati</taxon>
        <taxon>Bacillota</taxon>
        <taxon>Bacilli</taxon>
        <taxon>Bacillales</taxon>
        <taxon>Alicyclobacillaceae</taxon>
        <taxon>Effusibacillus</taxon>
    </lineage>
</organism>
<dbReference type="InterPro" id="IPR006164">
    <property type="entry name" value="DNA_bd_Ku70/Ku80"/>
</dbReference>
<reference evidence="6" key="1">
    <citation type="journal article" date="2019" name="Int. J. Syst. Evol. Microbiol.">
        <title>The Global Catalogue of Microorganisms (GCM) 10K type strain sequencing project: providing services to taxonomists for standard genome sequencing and annotation.</title>
        <authorList>
            <consortium name="The Broad Institute Genomics Platform"/>
            <consortium name="The Broad Institute Genome Sequencing Center for Infectious Disease"/>
            <person name="Wu L."/>
            <person name="Ma J."/>
        </authorList>
    </citation>
    <scope>NUCLEOTIDE SEQUENCE [LARGE SCALE GENOMIC DNA]</scope>
    <source>
        <strain evidence="6">WYCCWR 12678</strain>
    </source>
</reference>
<keyword evidence="2" id="KW-0227">DNA damage</keyword>
<feature type="domain" description="Ku" evidence="4">
    <location>
        <begin position="52"/>
        <end position="180"/>
    </location>
</feature>
<dbReference type="InterPro" id="IPR016194">
    <property type="entry name" value="SPOC-like_C_dom_sf"/>
</dbReference>
<feature type="compositionally biased region" description="Basic residues" evidence="3">
    <location>
        <begin position="296"/>
        <end position="305"/>
    </location>
</feature>
<comment type="function">
    <text evidence="2">With LigD forms a non-homologous end joining (NHEJ) DNA repair enzyme, which repairs dsDNA breaks with reduced fidelity. Binds linear dsDNA with 5'- and 3'- overhangs but not closed circular dsDNA nor ssDNA. Recruits and stimulates the ligase activity of LigD.</text>
</comment>
<comment type="caution">
    <text evidence="5">The sequence shown here is derived from an EMBL/GenBank/DDBJ whole genome shotgun (WGS) entry which is preliminary data.</text>
</comment>
<gene>
    <name evidence="2" type="primary">ku</name>
    <name evidence="5" type="ORF">ACFO8Q_20555</name>
</gene>
<keyword evidence="6" id="KW-1185">Reference proteome</keyword>
<dbReference type="NCBIfam" id="TIGR02772">
    <property type="entry name" value="Ku_bact"/>
    <property type="match status" value="1"/>
</dbReference>
<dbReference type="CDD" id="cd00789">
    <property type="entry name" value="KU_like"/>
    <property type="match status" value="1"/>
</dbReference>
<comment type="subunit">
    <text evidence="2">Homodimer. Interacts with LigD.</text>
</comment>
<dbReference type="Gene3D" id="2.40.290.10">
    <property type="match status" value="1"/>
</dbReference>
<comment type="similarity">
    <text evidence="2">Belongs to the prokaryotic Ku family.</text>
</comment>
<evidence type="ECO:0000259" key="4">
    <source>
        <dbReference type="SMART" id="SM00559"/>
    </source>
</evidence>
<dbReference type="RefSeq" id="WP_380028531.1">
    <property type="nucleotide sequence ID" value="NZ_JBHSHC010000142.1"/>
</dbReference>
<feature type="compositionally biased region" description="Basic and acidic residues" evidence="3">
    <location>
        <begin position="256"/>
        <end position="265"/>
    </location>
</feature>
<evidence type="ECO:0000313" key="5">
    <source>
        <dbReference type="EMBL" id="MFC4769707.1"/>
    </source>
</evidence>
<feature type="region of interest" description="Disordered" evidence="3">
    <location>
        <begin position="252"/>
        <end position="305"/>
    </location>
</feature>
<dbReference type="Proteomes" id="UP001596002">
    <property type="component" value="Unassembled WGS sequence"/>
</dbReference>